<accession>A0A4S3J9F5</accession>
<dbReference type="AlphaFoldDB" id="A0A4S3J9F5"/>
<reference evidence="1 2" key="1">
    <citation type="submission" date="2019-03" db="EMBL/GenBank/DDBJ databases">
        <title>The genome sequence of a newly discovered highly antifungal drug resistant Aspergillus species, Aspergillus tanneri NIH 1004.</title>
        <authorList>
            <person name="Mounaud S."/>
            <person name="Singh I."/>
            <person name="Joardar V."/>
            <person name="Pakala S."/>
            <person name="Pakala S."/>
            <person name="Venepally P."/>
            <person name="Hoover J."/>
            <person name="Nierman W."/>
            <person name="Chung J."/>
            <person name="Losada L."/>
        </authorList>
    </citation>
    <scope>NUCLEOTIDE SEQUENCE [LARGE SCALE GENOMIC DNA]</scope>
    <source>
        <strain evidence="1 2">NIH1004</strain>
    </source>
</reference>
<organism evidence="1 2">
    <name type="scientific">Aspergillus tanneri</name>
    <dbReference type="NCBI Taxonomy" id="1220188"/>
    <lineage>
        <taxon>Eukaryota</taxon>
        <taxon>Fungi</taxon>
        <taxon>Dikarya</taxon>
        <taxon>Ascomycota</taxon>
        <taxon>Pezizomycotina</taxon>
        <taxon>Eurotiomycetes</taxon>
        <taxon>Eurotiomycetidae</taxon>
        <taxon>Eurotiales</taxon>
        <taxon>Aspergillaceae</taxon>
        <taxon>Aspergillus</taxon>
        <taxon>Aspergillus subgen. Circumdati</taxon>
    </lineage>
</organism>
<dbReference type="Proteomes" id="UP000308092">
    <property type="component" value="Unassembled WGS sequence"/>
</dbReference>
<comment type="caution">
    <text evidence="1">The sequence shown here is derived from an EMBL/GenBank/DDBJ whole genome shotgun (WGS) entry which is preliminary data.</text>
</comment>
<name>A0A4S3J9F5_9EURO</name>
<keyword evidence="2" id="KW-1185">Reference proteome</keyword>
<dbReference type="VEuPathDB" id="FungiDB:EYZ11_010975"/>
<evidence type="ECO:0000313" key="1">
    <source>
        <dbReference type="EMBL" id="THC89581.1"/>
    </source>
</evidence>
<dbReference type="EMBL" id="SOSA01000633">
    <property type="protein sequence ID" value="THC89581.1"/>
    <property type="molecule type" value="Genomic_DNA"/>
</dbReference>
<gene>
    <name evidence="1" type="ORF">EYZ11_010975</name>
</gene>
<sequence>MVDSGSAPYLSSNIAVPTSPFTATNNNGRLDYSRVAVPHRGIERGRAVSVFGVPAGAFITK</sequence>
<protein>
    <submittedName>
        <fullName evidence="1">Uncharacterized protein</fullName>
    </submittedName>
</protein>
<proteinExistence type="predicted"/>
<evidence type="ECO:0000313" key="2">
    <source>
        <dbReference type="Proteomes" id="UP000308092"/>
    </source>
</evidence>